<organism evidence="2 3">
    <name type="scientific">Anisakis simplex</name>
    <name type="common">Herring worm</name>
    <dbReference type="NCBI Taxonomy" id="6269"/>
    <lineage>
        <taxon>Eukaryota</taxon>
        <taxon>Metazoa</taxon>
        <taxon>Ecdysozoa</taxon>
        <taxon>Nematoda</taxon>
        <taxon>Chromadorea</taxon>
        <taxon>Rhabditida</taxon>
        <taxon>Spirurina</taxon>
        <taxon>Ascaridomorpha</taxon>
        <taxon>Ascaridoidea</taxon>
        <taxon>Anisakidae</taxon>
        <taxon>Anisakis</taxon>
        <taxon>Anisakis simplex complex</taxon>
    </lineage>
</organism>
<accession>A0A3P6PLN1</accession>
<evidence type="ECO:0000313" key="2">
    <source>
        <dbReference type="EMBL" id="VDK21794.1"/>
    </source>
</evidence>
<keyword evidence="3" id="KW-1185">Reference proteome</keyword>
<sequence length="89" mass="10339">MSMLNYLNRPDYDMIARNFESAMRKRNINKDAPIEWNSDRVERSVVVHTSKAMSETKAVADHDHTTVDDPTNPRHPIQPYRKQLMNVAA</sequence>
<dbReference type="EMBL" id="UYRR01005418">
    <property type="protein sequence ID" value="VDK21794.1"/>
    <property type="molecule type" value="Genomic_DNA"/>
</dbReference>
<feature type="compositionally biased region" description="Basic and acidic residues" evidence="1">
    <location>
        <begin position="58"/>
        <end position="67"/>
    </location>
</feature>
<feature type="region of interest" description="Disordered" evidence="1">
    <location>
        <begin position="50"/>
        <end position="78"/>
    </location>
</feature>
<protein>
    <submittedName>
        <fullName evidence="2">Uncharacterized protein</fullName>
    </submittedName>
</protein>
<name>A0A3P6PLN1_ANISI</name>
<evidence type="ECO:0000313" key="3">
    <source>
        <dbReference type="Proteomes" id="UP000267096"/>
    </source>
</evidence>
<dbReference type="AlphaFoldDB" id="A0A3P6PLN1"/>
<gene>
    <name evidence="2" type="ORF">ASIM_LOCUS3476</name>
</gene>
<evidence type="ECO:0000256" key="1">
    <source>
        <dbReference type="SAM" id="MobiDB-lite"/>
    </source>
</evidence>
<proteinExistence type="predicted"/>
<dbReference type="Proteomes" id="UP000267096">
    <property type="component" value="Unassembled WGS sequence"/>
</dbReference>
<reference evidence="2 3" key="1">
    <citation type="submission" date="2018-11" db="EMBL/GenBank/DDBJ databases">
        <authorList>
            <consortium name="Pathogen Informatics"/>
        </authorList>
    </citation>
    <scope>NUCLEOTIDE SEQUENCE [LARGE SCALE GENOMIC DNA]</scope>
</reference>